<dbReference type="HOGENOM" id="CLU_1932092_0_0_5"/>
<organism evidence="2 3">
    <name type="scientific">Pararhodospirillum photometricum DSM 122</name>
    <dbReference type="NCBI Taxonomy" id="1150469"/>
    <lineage>
        <taxon>Bacteria</taxon>
        <taxon>Pseudomonadati</taxon>
        <taxon>Pseudomonadota</taxon>
        <taxon>Alphaproteobacteria</taxon>
        <taxon>Rhodospirillales</taxon>
        <taxon>Rhodospirillaceae</taxon>
        <taxon>Pararhodospirillum</taxon>
    </lineage>
</organism>
<evidence type="ECO:0000313" key="3">
    <source>
        <dbReference type="Proteomes" id="UP000033220"/>
    </source>
</evidence>
<reference evidence="2 3" key="1">
    <citation type="submission" date="2012-02" db="EMBL/GenBank/DDBJ databases">
        <title>Shotgun genome sequence of Phaeospirillum photometricum DSM 122.</title>
        <authorList>
            <person name="Duquesne K."/>
            <person name="Sturgis J."/>
        </authorList>
    </citation>
    <scope>NUCLEOTIDE SEQUENCE [LARGE SCALE GENOMIC DNA]</scope>
    <source>
        <strain evidence="3">DSM122</strain>
    </source>
</reference>
<dbReference type="KEGG" id="rpm:RSPPHO_03284"/>
<proteinExistence type="predicted"/>
<dbReference type="Proteomes" id="UP000033220">
    <property type="component" value="Chromosome DSM 122"/>
</dbReference>
<protein>
    <submittedName>
        <fullName evidence="2">Uncharacterized protein</fullName>
    </submittedName>
</protein>
<keyword evidence="3" id="KW-1185">Reference proteome</keyword>
<accession>H6SIE8</accession>
<feature type="region of interest" description="Disordered" evidence="1">
    <location>
        <begin position="72"/>
        <end position="131"/>
    </location>
</feature>
<dbReference type="EMBL" id="HE663493">
    <property type="protein sequence ID" value="CCG06623.1"/>
    <property type="molecule type" value="Genomic_DNA"/>
</dbReference>
<dbReference type="AlphaFoldDB" id="H6SIE8"/>
<feature type="non-terminal residue" evidence="2">
    <location>
        <position position="1"/>
    </location>
</feature>
<evidence type="ECO:0000313" key="2">
    <source>
        <dbReference type="EMBL" id="CCG06623.1"/>
    </source>
</evidence>
<evidence type="ECO:0000256" key="1">
    <source>
        <dbReference type="SAM" id="MobiDB-lite"/>
    </source>
</evidence>
<feature type="compositionally biased region" description="Low complexity" evidence="1">
    <location>
        <begin position="90"/>
        <end position="103"/>
    </location>
</feature>
<sequence length="131" mass="15218">SRPARDPTPYALSRCAMCRRLCWPMASRTWRRRWMRLWCEAPGYRPWLTSFVRPWPNSPTCPWSGWARHRRAVPSSPWGGEGWPRRPSSRRWSTAPPVTAPTPRRGRPVPPAGWSPPCSDRVSRAPPYSRT</sequence>
<name>H6SIE8_PARPM</name>
<gene>
    <name evidence="2" type="ORF">RSPPHO_03284</name>
</gene>